<dbReference type="EMBL" id="RBXO01000001">
    <property type="protein sequence ID" value="RKT54894.1"/>
    <property type="molecule type" value="Genomic_DNA"/>
</dbReference>
<accession>A0A495W0H8</accession>
<protein>
    <submittedName>
        <fullName evidence="1">Uncharacterized protein</fullName>
    </submittedName>
</protein>
<organism evidence="1 2">
    <name type="scientific">Saccharothrix australiensis</name>
    <dbReference type="NCBI Taxonomy" id="2072"/>
    <lineage>
        <taxon>Bacteria</taxon>
        <taxon>Bacillati</taxon>
        <taxon>Actinomycetota</taxon>
        <taxon>Actinomycetes</taxon>
        <taxon>Pseudonocardiales</taxon>
        <taxon>Pseudonocardiaceae</taxon>
        <taxon>Saccharothrix</taxon>
    </lineage>
</organism>
<evidence type="ECO:0000313" key="1">
    <source>
        <dbReference type="EMBL" id="RKT54894.1"/>
    </source>
</evidence>
<proteinExistence type="predicted"/>
<dbReference type="AlphaFoldDB" id="A0A495W0H8"/>
<dbReference type="Proteomes" id="UP000282084">
    <property type="component" value="Unassembled WGS sequence"/>
</dbReference>
<comment type="caution">
    <text evidence="1">The sequence shown here is derived from an EMBL/GenBank/DDBJ whole genome shotgun (WGS) entry which is preliminary data.</text>
</comment>
<evidence type="ECO:0000313" key="2">
    <source>
        <dbReference type="Proteomes" id="UP000282084"/>
    </source>
</evidence>
<name>A0A495W0H8_9PSEU</name>
<gene>
    <name evidence="1" type="ORF">C8E97_3546</name>
</gene>
<sequence length="153" mass="15191">MKPCAGSPSPGDDVARPGRCPRGTVVLWRAGRFRRLLAADGHVAPARLAHRLRDRLVAGLTGAGVCAVRVVAGPRGVPVPVVVPVVVAVARAVRAAVIGLCGVPAGSRGVPRAVAGVRAALVGVCRGSGVVTASGGASEVVTASCAVRGRRCA</sequence>
<keyword evidence="2" id="KW-1185">Reference proteome</keyword>
<reference evidence="1 2" key="1">
    <citation type="submission" date="2018-10" db="EMBL/GenBank/DDBJ databases">
        <title>Sequencing the genomes of 1000 actinobacteria strains.</title>
        <authorList>
            <person name="Klenk H.-P."/>
        </authorList>
    </citation>
    <scope>NUCLEOTIDE SEQUENCE [LARGE SCALE GENOMIC DNA]</scope>
    <source>
        <strain evidence="1 2">DSM 43800</strain>
    </source>
</reference>